<evidence type="ECO:0000313" key="2">
    <source>
        <dbReference type="EMBL" id="BBX73486.1"/>
    </source>
</evidence>
<evidence type="ECO:0000256" key="1">
    <source>
        <dbReference type="SAM" id="MobiDB-lite"/>
    </source>
</evidence>
<feature type="region of interest" description="Disordered" evidence="1">
    <location>
        <begin position="1"/>
        <end position="53"/>
    </location>
</feature>
<dbReference type="EMBL" id="AP022575">
    <property type="protein sequence ID" value="BBX73486.1"/>
    <property type="molecule type" value="Genomic_DNA"/>
</dbReference>
<dbReference type="Proteomes" id="UP000467236">
    <property type="component" value="Chromosome"/>
</dbReference>
<evidence type="ECO:0000313" key="3">
    <source>
        <dbReference type="Proteomes" id="UP000467236"/>
    </source>
</evidence>
<proteinExistence type="predicted"/>
<protein>
    <submittedName>
        <fullName evidence="2">Uncharacterized protein</fullName>
    </submittedName>
</protein>
<sequence length="82" mass="8582">MAYIRADASPSEVHAQAIVAPPTVRVNPNTLAHQGRVGEPPHPERQRPAGPARDVAMGIRNHARTPLPAAADNLAVAQGLSP</sequence>
<reference evidence="2 3" key="1">
    <citation type="journal article" date="2019" name="Emerg. Microbes Infect.">
        <title>Comprehensive subspecies identification of 175 nontuberculous mycobacteria species based on 7547 genomic profiles.</title>
        <authorList>
            <person name="Matsumoto Y."/>
            <person name="Kinjo T."/>
            <person name="Motooka D."/>
            <person name="Nabeya D."/>
            <person name="Jung N."/>
            <person name="Uechi K."/>
            <person name="Horii T."/>
            <person name="Iida T."/>
            <person name="Fujita J."/>
            <person name="Nakamura S."/>
        </authorList>
    </citation>
    <scope>NUCLEOTIDE SEQUENCE [LARGE SCALE GENOMIC DNA]</scope>
    <source>
        <strain evidence="2 3">JCM 14233</strain>
    </source>
</reference>
<dbReference type="KEGG" id="mshj:MSHI_13920"/>
<gene>
    <name evidence="2" type="ORF">MSHI_13920</name>
</gene>
<keyword evidence="3" id="KW-1185">Reference proteome</keyword>
<dbReference type="AlphaFoldDB" id="A0A7I7MMW9"/>
<accession>A0A7I7MMW9</accession>
<organism evidence="2 3">
    <name type="scientific">Mycobacterium shinjukuense</name>
    <dbReference type="NCBI Taxonomy" id="398694"/>
    <lineage>
        <taxon>Bacteria</taxon>
        <taxon>Bacillati</taxon>
        <taxon>Actinomycetota</taxon>
        <taxon>Actinomycetes</taxon>
        <taxon>Mycobacteriales</taxon>
        <taxon>Mycobacteriaceae</taxon>
        <taxon>Mycobacterium</taxon>
    </lineage>
</organism>
<name>A0A7I7MMW9_9MYCO</name>